<protein>
    <submittedName>
        <fullName evidence="1">Uncharacterized protein</fullName>
    </submittedName>
</protein>
<proteinExistence type="predicted"/>
<organism evidence="1 2">
    <name type="scientific">Polyporus arcularius HHB13444</name>
    <dbReference type="NCBI Taxonomy" id="1314778"/>
    <lineage>
        <taxon>Eukaryota</taxon>
        <taxon>Fungi</taxon>
        <taxon>Dikarya</taxon>
        <taxon>Basidiomycota</taxon>
        <taxon>Agaricomycotina</taxon>
        <taxon>Agaricomycetes</taxon>
        <taxon>Polyporales</taxon>
        <taxon>Polyporaceae</taxon>
        <taxon>Polyporus</taxon>
    </lineage>
</organism>
<reference evidence="1 2" key="1">
    <citation type="journal article" date="2019" name="Nat. Ecol. Evol.">
        <title>Megaphylogeny resolves global patterns of mushroom evolution.</title>
        <authorList>
            <person name="Varga T."/>
            <person name="Krizsan K."/>
            <person name="Foldi C."/>
            <person name="Dima B."/>
            <person name="Sanchez-Garcia M."/>
            <person name="Sanchez-Ramirez S."/>
            <person name="Szollosi G.J."/>
            <person name="Szarkandi J.G."/>
            <person name="Papp V."/>
            <person name="Albert L."/>
            <person name="Andreopoulos W."/>
            <person name="Angelini C."/>
            <person name="Antonin V."/>
            <person name="Barry K.W."/>
            <person name="Bougher N.L."/>
            <person name="Buchanan P."/>
            <person name="Buyck B."/>
            <person name="Bense V."/>
            <person name="Catcheside P."/>
            <person name="Chovatia M."/>
            <person name="Cooper J."/>
            <person name="Damon W."/>
            <person name="Desjardin D."/>
            <person name="Finy P."/>
            <person name="Geml J."/>
            <person name="Haridas S."/>
            <person name="Hughes K."/>
            <person name="Justo A."/>
            <person name="Karasinski D."/>
            <person name="Kautmanova I."/>
            <person name="Kiss B."/>
            <person name="Kocsube S."/>
            <person name="Kotiranta H."/>
            <person name="LaButti K.M."/>
            <person name="Lechner B.E."/>
            <person name="Liimatainen K."/>
            <person name="Lipzen A."/>
            <person name="Lukacs Z."/>
            <person name="Mihaltcheva S."/>
            <person name="Morgado L.N."/>
            <person name="Niskanen T."/>
            <person name="Noordeloos M.E."/>
            <person name="Ohm R.A."/>
            <person name="Ortiz-Santana B."/>
            <person name="Ovrebo C."/>
            <person name="Racz N."/>
            <person name="Riley R."/>
            <person name="Savchenko A."/>
            <person name="Shiryaev A."/>
            <person name="Soop K."/>
            <person name="Spirin V."/>
            <person name="Szebenyi C."/>
            <person name="Tomsovsky M."/>
            <person name="Tulloss R.E."/>
            <person name="Uehling J."/>
            <person name="Grigoriev I.V."/>
            <person name="Vagvolgyi C."/>
            <person name="Papp T."/>
            <person name="Martin F.M."/>
            <person name="Miettinen O."/>
            <person name="Hibbett D.S."/>
            <person name="Nagy L.G."/>
        </authorList>
    </citation>
    <scope>NUCLEOTIDE SEQUENCE [LARGE SCALE GENOMIC DNA]</scope>
    <source>
        <strain evidence="1 2">HHB13444</strain>
    </source>
</reference>
<dbReference type="Proteomes" id="UP000308197">
    <property type="component" value="Unassembled WGS sequence"/>
</dbReference>
<evidence type="ECO:0000313" key="1">
    <source>
        <dbReference type="EMBL" id="TFK78866.1"/>
    </source>
</evidence>
<evidence type="ECO:0000313" key="2">
    <source>
        <dbReference type="Proteomes" id="UP000308197"/>
    </source>
</evidence>
<dbReference type="AlphaFoldDB" id="A0A5C3NMZ1"/>
<dbReference type="EMBL" id="ML212281">
    <property type="protein sequence ID" value="TFK78866.1"/>
    <property type="molecule type" value="Genomic_DNA"/>
</dbReference>
<accession>A0A5C3NMZ1</accession>
<dbReference type="InParanoid" id="A0A5C3NMZ1"/>
<name>A0A5C3NMZ1_9APHY</name>
<gene>
    <name evidence="1" type="ORF">K466DRAFT_606595</name>
</gene>
<keyword evidence="2" id="KW-1185">Reference proteome</keyword>
<sequence length="276" mass="31712">MPQVDLRVQAAINERMPSLRYLKEVLPPCTNLDPREHEVVVEYGQTKWANVGLAVCECRGPVENRCANHGKVLDRQISEDQRLDLLAVLKELKPPPYRRPSYWADLVLWHALLEDKLAASASSCDVVALVYVQDNMEPLCLIGKGTRRGGVVHYTLWQDVIMSTLEEWRNPVSHTAPLRFVRWHPGLDHWVHTHEDDIIKLAPSECTLYHEVGVTDMPRLPYWQARVRAGRSKAGLLKRERTPEVVMPRKKAKRAGYRDVADISDDETRKYVEILD</sequence>